<accession>A0A445MXK6</accession>
<dbReference type="Gene3D" id="2.30.30.40">
    <property type="entry name" value="SH3 Domains"/>
    <property type="match status" value="1"/>
</dbReference>
<organism evidence="3">
    <name type="scientific">uncultured Desulfobacterium sp</name>
    <dbReference type="NCBI Taxonomy" id="201089"/>
    <lineage>
        <taxon>Bacteria</taxon>
        <taxon>Pseudomonadati</taxon>
        <taxon>Thermodesulfobacteriota</taxon>
        <taxon>Desulfobacteria</taxon>
        <taxon>Desulfobacterales</taxon>
        <taxon>Desulfobacteriaceae</taxon>
        <taxon>Desulfobacterium</taxon>
        <taxon>environmental samples</taxon>
    </lineage>
</organism>
<name>A0A445MXK6_9BACT</name>
<feature type="transmembrane region" description="Helical" evidence="2">
    <location>
        <begin position="168"/>
        <end position="187"/>
    </location>
</feature>
<dbReference type="InterPro" id="IPR019734">
    <property type="entry name" value="TPR_rpt"/>
</dbReference>
<keyword evidence="2" id="KW-0812">Transmembrane</keyword>
<keyword evidence="2" id="KW-1133">Transmembrane helix</keyword>
<dbReference type="AlphaFoldDB" id="A0A445MXK6"/>
<keyword evidence="1" id="KW-0802">TPR repeat</keyword>
<keyword evidence="2" id="KW-0472">Membrane</keyword>
<evidence type="ECO:0000313" key="3">
    <source>
        <dbReference type="EMBL" id="SPD74205.1"/>
    </source>
</evidence>
<feature type="transmembrane region" description="Helical" evidence="2">
    <location>
        <begin position="12"/>
        <end position="31"/>
    </location>
</feature>
<evidence type="ECO:0000256" key="1">
    <source>
        <dbReference type="PROSITE-ProRule" id="PRU00339"/>
    </source>
</evidence>
<dbReference type="PROSITE" id="PS50005">
    <property type="entry name" value="TPR"/>
    <property type="match status" value="1"/>
</dbReference>
<proteinExistence type="predicted"/>
<dbReference type="Gene3D" id="1.25.40.10">
    <property type="entry name" value="Tetratricopeptide repeat domain"/>
    <property type="match status" value="1"/>
</dbReference>
<dbReference type="SMART" id="SM00028">
    <property type="entry name" value="TPR"/>
    <property type="match status" value="1"/>
</dbReference>
<reference evidence="3" key="1">
    <citation type="submission" date="2018-01" db="EMBL/GenBank/DDBJ databases">
        <authorList>
            <person name="Regsiter A."/>
            <person name="William W."/>
        </authorList>
    </citation>
    <scope>NUCLEOTIDE SEQUENCE</scope>
    <source>
        <strain evidence="3">TRIP AH-1</strain>
    </source>
</reference>
<evidence type="ECO:0000256" key="2">
    <source>
        <dbReference type="SAM" id="Phobius"/>
    </source>
</evidence>
<gene>
    <name evidence="3" type="ORF">PITCH_A2150002</name>
</gene>
<feature type="repeat" description="TPR" evidence="1">
    <location>
        <begin position="92"/>
        <end position="125"/>
    </location>
</feature>
<dbReference type="InterPro" id="IPR011990">
    <property type="entry name" value="TPR-like_helical_dom_sf"/>
</dbReference>
<dbReference type="EMBL" id="OJIN01000130">
    <property type="protein sequence ID" value="SPD74205.1"/>
    <property type="molecule type" value="Genomic_DNA"/>
</dbReference>
<dbReference type="SUPFAM" id="SSF48452">
    <property type="entry name" value="TPR-like"/>
    <property type="match status" value="1"/>
</dbReference>
<protein>
    <submittedName>
        <fullName evidence="3">Uncharacterized protein</fullName>
    </submittedName>
</protein>
<sequence length="286" mass="33068">MKMSDNLFKNMVFTRRLVLIVFMVCAWGYILRPLEAATLDQSQIADLYSQAKELFRQANEVAGSDPDKAQGLYAKVAMRYERIIKEGGVSNGRLYYNLGNVYFRMKDIGRSIVNYRRAEQFIPNDPNLKQNLQYARKKRLDEIEEKQETRVLKTLFFWHYDMSTKTRLVIFTICFAAVWIFAAVRIFTARSFIKWSIASAVVLSLLLSGSLAADEIGLRKERPGVIISPEVIARKGNSDTYEPSFKEPLHCGTEFLLVEDRGDWYRVELTDSRTCWVPAKDVEMVR</sequence>